<gene>
    <name evidence="2" type="ORF">L3X38_017390</name>
</gene>
<sequence>MGPVSTPDNLSYARPEHHITISPHTPVQPTPCMGSVDTPDNLRHVRPQHIITISPHTPVQPTPRMGPVSTPDNLSYARPEHHITISPHTPVQPKPCMGLVRTFTIYLSIKWLFWPEMFDRSWAVSGRTAFYKIINMHADSRKVKRWPKLRFCLDGRFQFGLDWTRLGRSVLLCDFKCSADLQIDAKVGFWQSFMFASRFVRPFEWAELQLP</sequence>
<dbReference type="Proteomes" id="UP001054821">
    <property type="component" value="Chromosome 3"/>
</dbReference>
<keyword evidence="3" id="KW-1185">Reference proteome</keyword>
<protein>
    <submittedName>
        <fullName evidence="2">Uncharacterized protein</fullName>
    </submittedName>
</protein>
<accession>A0AAD4W8Q3</accession>
<evidence type="ECO:0000256" key="1">
    <source>
        <dbReference type="SAM" id="MobiDB-lite"/>
    </source>
</evidence>
<evidence type="ECO:0000313" key="2">
    <source>
        <dbReference type="EMBL" id="KAI5338119.1"/>
    </source>
</evidence>
<name>A0AAD4W8Q3_PRUDU</name>
<proteinExistence type="predicted"/>
<organism evidence="2 3">
    <name type="scientific">Prunus dulcis</name>
    <name type="common">Almond</name>
    <name type="synonym">Amygdalus dulcis</name>
    <dbReference type="NCBI Taxonomy" id="3755"/>
    <lineage>
        <taxon>Eukaryota</taxon>
        <taxon>Viridiplantae</taxon>
        <taxon>Streptophyta</taxon>
        <taxon>Embryophyta</taxon>
        <taxon>Tracheophyta</taxon>
        <taxon>Spermatophyta</taxon>
        <taxon>Magnoliopsida</taxon>
        <taxon>eudicotyledons</taxon>
        <taxon>Gunneridae</taxon>
        <taxon>Pentapetalae</taxon>
        <taxon>rosids</taxon>
        <taxon>fabids</taxon>
        <taxon>Rosales</taxon>
        <taxon>Rosaceae</taxon>
        <taxon>Amygdaloideae</taxon>
        <taxon>Amygdaleae</taxon>
        <taxon>Prunus</taxon>
    </lineage>
</organism>
<dbReference type="EMBL" id="JAJFAZ020000003">
    <property type="protein sequence ID" value="KAI5338119.1"/>
    <property type="molecule type" value="Genomic_DNA"/>
</dbReference>
<feature type="region of interest" description="Disordered" evidence="1">
    <location>
        <begin position="1"/>
        <end position="41"/>
    </location>
</feature>
<reference evidence="2 3" key="1">
    <citation type="journal article" date="2022" name="G3 (Bethesda)">
        <title>Whole-genome sequence and methylome profiling of the almond [Prunus dulcis (Mill.) D.A. Webb] cultivar 'Nonpareil'.</title>
        <authorList>
            <person name="D'Amico-Willman K.M."/>
            <person name="Ouma W.Z."/>
            <person name="Meulia T."/>
            <person name="Sideli G.M."/>
            <person name="Gradziel T.M."/>
            <person name="Fresnedo-Ramirez J."/>
        </authorList>
    </citation>
    <scope>NUCLEOTIDE SEQUENCE [LARGE SCALE GENOMIC DNA]</scope>
    <source>
        <strain evidence="2">Clone GOH B32 T37-40</strain>
    </source>
</reference>
<comment type="caution">
    <text evidence="2">The sequence shown here is derived from an EMBL/GenBank/DDBJ whole genome shotgun (WGS) entry which is preliminary data.</text>
</comment>
<evidence type="ECO:0000313" key="3">
    <source>
        <dbReference type="Proteomes" id="UP001054821"/>
    </source>
</evidence>
<dbReference type="AlphaFoldDB" id="A0AAD4W8Q3"/>